<evidence type="ECO:0000256" key="7">
    <source>
        <dbReference type="ARBA" id="ARBA00038240"/>
    </source>
</evidence>
<dbReference type="RefSeq" id="WP_183364264.1">
    <property type="nucleotide sequence ID" value="NZ_JACIEZ010000001.1"/>
</dbReference>
<keyword evidence="6" id="KW-0067">ATP-binding</keyword>
<comment type="caution">
    <text evidence="9">The sequence shown here is derived from an EMBL/GenBank/DDBJ whole genome shotgun (WGS) entry which is preliminary data.</text>
</comment>
<dbReference type="Pfam" id="PF01636">
    <property type="entry name" value="APH"/>
    <property type="match status" value="1"/>
</dbReference>
<dbReference type="GO" id="GO:0004413">
    <property type="term" value="F:homoserine kinase activity"/>
    <property type="evidence" value="ECO:0007669"/>
    <property type="project" value="InterPro"/>
</dbReference>
<proteinExistence type="inferred from homology"/>
<gene>
    <name evidence="9" type="ORF">GGR23_000224</name>
</gene>
<dbReference type="InterPro" id="IPR050249">
    <property type="entry name" value="Pseudomonas-type_ThrB"/>
</dbReference>
<evidence type="ECO:0000256" key="3">
    <source>
        <dbReference type="ARBA" id="ARBA00022697"/>
    </source>
</evidence>
<organism evidence="9 10">
    <name type="scientific">Gellertiella hungarica</name>
    <dbReference type="NCBI Taxonomy" id="1572859"/>
    <lineage>
        <taxon>Bacteria</taxon>
        <taxon>Pseudomonadati</taxon>
        <taxon>Pseudomonadota</taxon>
        <taxon>Alphaproteobacteria</taxon>
        <taxon>Hyphomicrobiales</taxon>
        <taxon>Rhizobiaceae</taxon>
        <taxon>Gellertiella</taxon>
    </lineage>
</organism>
<dbReference type="PANTHER" id="PTHR21064:SF6">
    <property type="entry name" value="AMINOGLYCOSIDE PHOSPHOTRANSFERASE DOMAIN-CONTAINING PROTEIN"/>
    <property type="match status" value="1"/>
</dbReference>
<dbReference type="GO" id="GO:0009088">
    <property type="term" value="P:threonine biosynthetic process"/>
    <property type="evidence" value="ECO:0007669"/>
    <property type="project" value="UniProtKB-KW"/>
</dbReference>
<keyword evidence="4" id="KW-0547">Nucleotide-binding</keyword>
<keyword evidence="10" id="KW-1185">Reference proteome</keyword>
<keyword evidence="2" id="KW-0808">Transferase</keyword>
<dbReference type="Gene3D" id="3.90.1200.10">
    <property type="match status" value="1"/>
</dbReference>
<reference evidence="9 10" key="1">
    <citation type="submission" date="2020-08" db="EMBL/GenBank/DDBJ databases">
        <title>Genomic Encyclopedia of Type Strains, Phase IV (KMG-IV): sequencing the most valuable type-strain genomes for metagenomic binning, comparative biology and taxonomic classification.</title>
        <authorList>
            <person name="Goeker M."/>
        </authorList>
    </citation>
    <scope>NUCLEOTIDE SEQUENCE [LARGE SCALE GENOMIC DNA]</scope>
    <source>
        <strain evidence="9 10">DSM 29853</strain>
    </source>
</reference>
<dbReference type="GO" id="GO:0005524">
    <property type="term" value="F:ATP binding"/>
    <property type="evidence" value="ECO:0007669"/>
    <property type="project" value="UniProtKB-KW"/>
</dbReference>
<evidence type="ECO:0000259" key="8">
    <source>
        <dbReference type="Pfam" id="PF01636"/>
    </source>
</evidence>
<keyword evidence="3" id="KW-0791">Threonine biosynthesis</keyword>
<dbReference type="SUPFAM" id="SSF56112">
    <property type="entry name" value="Protein kinase-like (PK-like)"/>
    <property type="match status" value="1"/>
</dbReference>
<evidence type="ECO:0000256" key="6">
    <source>
        <dbReference type="ARBA" id="ARBA00022840"/>
    </source>
</evidence>
<dbReference type="InterPro" id="IPR005280">
    <property type="entry name" value="Homoserine_kinase_II"/>
</dbReference>
<evidence type="ECO:0000256" key="5">
    <source>
        <dbReference type="ARBA" id="ARBA00022777"/>
    </source>
</evidence>
<dbReference type="AlphaFoldDB" id="A0A7W6J358"/>
<evidence type="ECO:0000256" key="2">
    <source>
        <dbReference type="ARBA" id="ARBA00022679"/>
    </source>
</evidence>
<dbReference type="InterPro" id="IPR011009">
    <property type="entry name" value="Kinase-like_dom_sf"/>
</dbReference>
<dbReference type="CDD" id="cd05153">
    <property type="entry name" value="HomoserineK_II"/>
    <property type="match status" value="1"/>
</dbReference>
<evidence type="ECO:0000256" key="4">
    <source>
        <dbReference type="ARBA" id="ARBA00022741"/>
    </source>
</evidence>
<evidence type="ECO:0000313" key="10">
    <source>
        <dbReference type="Proteomes" id="UP000528286"/>
    </source>
</evidence>
<accession>A0A7W6J358</accession>
<feature type="domain" description="Aminoglycoside phosphotransferase" evidence="8">
    <location>
        <begin position="38"/>
        <end position="282"/>
    </location>
</feature>
<dbReference type="InterPro" id="IPR002575">
    <property type="entry name" value="Aminoglycoside_PTrfase"/>
</dbReference>
<keyword evidence="5 9" id="KW-0418">Kinase</keyword>
<dbReference type="Proteomes" id="UP000528286">
    <property type="component" value="Unassembled WGS sequence"/>
</dbReference>
<dbReference type="PANTHER" id="PTHR21064">
    <property type="entry name" value="AMINOGLYCOSIDE PHOSPHOTRANSFERASE DOMAIN-CONTAINING PROTEIN-RELATED"/>
    <property type="match status" value="1"/>
</dbReference>
<evidence type="ECO:0000256" key="1">
    <source>
        <dbReference type="ARBA" id="ARBA00022605"/>
    </source>
</evidence>
<sequence length="342" mass="38488">MADFLPLSLITKLERRAADSLVQWGLPSRIPILVKYRENAVFRVVRGTGSFAGLRLHRPGYHDLQALQSELVWMQALYRAGLPVPEPIETESGELLVRVPCEGEGEDQFADLLTWLPGTPLGETGKPLAWSPREQVDLFRKVGQTVARLHDQSDRWKAPKDFQRPHWNRDGLLGETPVWGRFWDCPLLSASEREGLSALRERLAKAMAALEKRRHDYGLIHADLVRENILVSDGEVSFIDFDDAGHGYRMFDLATALLKNRSEPLFPALKDALIEGYRSVRPLSDAEVATLPLFLTLRSLTYIGWIASRTEMPGAEVRLARYYRDTMELAAAPDGEGAFLTA</sequence>
<evidence type="ECO:0000313" key="9">
    <source>
        <dbReference type="EMBL" id="MBB4063063.1"/>
    </source>
</evidence>
<name>A0A7W6J358_9HYPH</name>
<keyword evidence="1" id="KW-0028">Amino-acid biosynthesis</keyword>
<protein>
    <submittedName>
        <fullName evidence="9">Ser/Thr protein kinase RdoA (MazF antagonist)</fullName>
    </submittedName>
</protein>
<dbReference type="EMBL" id="JACIEZ010000001">
    <property type="protein sequence ID" value="MBB4063063.1"/>
    <property type="molecule type" value="Genomic_DNA"/>
</dbReference>
<comment type="similarity">
    <text evidence="7">Belongs to the pseudomonas-type ThrB family.</text>
</comment>